<evidence type="ECO:0000256" key="1">
    <source>
        <dbReference type="ARBA" id="ARBA00022448"/>
    </source>
</evidence>
<dbReference type="PROSITE" id="PS50893">
    <property type="entry name" value="ABC_TRANSPORTER_2"/>
    <property type="match status" value="1"/>
</dbReference>
<dbReference type="InterPro" id="IPR017871">
    <property type="entry name" value="ABC_transporter-like_CS"/>
</dbReference>
<dbReference type="SUPFAM" id="SSF52540">
    <property type="entry name" value="P-loop containing nucleoside triphosphate hydrolases"/>
    <property type="match status" value="1"/>
</dbReference>
<dbReference type="PROSITE" id="PS00211">
    <property type="entry name" value="ABC_TRANSPORTER_1"/>
    <property type="match status" value="1"/>
</dbReference>
<dbReference type="RefSeq" id="WP_244681871.1">
    <property type="nucleotide sequence ID" value="NZ_JALIRM010000008.1"/>
</dbReference>
<evidence type="ECO:0000256" key="3">
    <source>
        <dbReference type="ARBA" id="ARBA00022840"/>
    </source>
</evidence>
<organism evidence="5 6">
    <name type="scientific">Lederbergia wuyishanensis</name>
    <dbReference type="NCBI Taxonomy" id="1347903"/>
    <lineage>
        <taxon>Bacteria</taxon>
        <taxon>Bacillati</taxon>
        <taxon>Bacillota</taxon>
        <taxon>Bacilli</taxon>
        <taxon>Bacillales</taxon>
        <taxon>Bacillaceae</taxon>
        <taxon>Lederbergia</taxon>
    </lineage>
</organism>
<dbReference type="InterPro" id="IPR051782">
    <property type="entry name" value="ABC_Transporter_VariousFunc"/>
</dbReference>
<dbReference type="Gene3D" id="3.40.50.300">
    <property type="entry name" value="P-loop containing nucleotide triphosphate hydrolases"/>
    <property type="match status" value="1"/>
</dbReference>
<dbReference type="InterPro" id="IPR003439">
    <property type="entry name" value="ABC_transporter-like_ATP-bd"/>
</dbReference>
<keyword evidence="1" id="KW-0813">Transport</keyword>
<sequence>MRITLNNVEYSTGDTTNLKNISCSFTKGITYVVGKNGAGKSTLLKLLTTAITPMNGEINYTHLIRDEQMGTYRKKLTKDEIRKIIGFLPQHFTGHSDMSVEKYITYMAYHKGIPRKLVKKSVEHWLKESHLTHVKRRKIRHLSGGERQKVGLIQALINLPRICILDEPFESLDIEERLHFGQVLQRLSYHSIIIISTHLVDEIRQSCEDKILYLNEGSLAYFGGTESLDTVTQRLEEA</sequence>
<evidence type="ECO:0000313" key="6">
    <source>
        <dbReference type="Proteomes" id="UP001232343"/>
    </source>
</evidence>
<dbReference type="SMART" id="SM00382">
    <property type="entry name" value="AAA"/>
    <property type="match status" value="1"/>
</dbReference>
<accession>A0ABU0D3Z2</accession>
<gene>
    <name evidence="5" type="ORF">J2S14_001942</name>
</gene>
<evidence type="ECO:0000313" key="5">
    <source>
        <dbReference type="EMBL" id="MDQ0343128.1"/>
    </source>
</evidence>
<keyword evidence="3" id="KW-0067">ATP-binding</keyword>
<dbReference type="PANTHER" id="PTHR42939:SF1">
    <property type="entry name" value="ABC TRANSPORTER ATP-BINDING PROTEIN ALBC-RELATED"/>
    <property type="match status" value="1"/>
</dbReference>
<feature type="domain" description="ABC transporter" evidence="4">
    <location>
        <begin position="3"/>
        <end position="238"/>
    </location>
</feature>
<reference evidence="5 6" key="1">
    <citation type="submission" date="2023-07" db="EMBL/GenBank/DDBJ databases">
        <title>Genomic Encyclopedia of Type Strains, Phase IV (KMG-IV): sequencing the most valuable type-strain genomes for metagenomic binning, comparative biology and taxonomic classification.</title>
        <authorList>
            <person name="Goeker M."/>
        </authorList>
    </citation>
    <scope>NUCLEOTIDE SEQUENCE [LARGE SCALE GENOMIC DNA]</scope>
    <source>
        <strain evidence="5 6">DSM 27848</strain>
    </source>
</reference>
<keyword evidence="6" id="KW-1185">Reference proteome</keyword>
<proteinExistence type="predicted"/>
<evidence type="ECO:0000256" key="2">
    <source>
        <dbReference type="ARBA" id="ARBA00022741"/>
    </source>
</evidence>
<dbReference type="Proteomes" id="UP001232343">
    <property type="component" value="Unassembled WGS sequence"/>
</dbReference>
<dbReference type="EMBL" id="JAUSUO010000004">
    <property type="protein sequence ID" value="MDQ0343128.1"/>
    <property type="molecule type" value="Genomic_DNA"/>
</dbReference>
<protein>
    <submittedName>
        <fullName evidence="5">ABC-type multidrug transport system ATPase subunit</fullName>
    </submittedName>
</protein>
<evidence type="ECO:0000259" key="4">
    <source>
        <dbReference type="PROSITE" id="PS50893"/>
    </source>
</evidence>
<dbReference type="InterPro" id="IPR003593">
    <property type="entry name" value="AAA+_ATPase"/>
</dbReference>
<comment type="caution">
    <text evidence="5">The sequence shown here is derived from an EMBL/GenBank/DDBJ whole genome shotgun (WGS) entry which is preliminary data.</text>
</comment>
<keyword evidence="2" id="KW-0547">Nucleotide-binding</keyword>
<dbReference type="PANTHER" id="PTHR42939">
    <property type="entry name" value="ABC TRANSPORTER ATP-BINDING PROTEIN ALBC-RELATED"/>
    <property type="match status" value="1"/>
</dbReference>
<name>A0ABU0D3Z2_9BACI</name>
<dbReference type="InterPro" id="IPR027417">
    <property type="entry name" value="P-loop_NTPase"/>
</dbReference>
<dbReference type="Pfam" id="PF00005">
    <property type="entry name" value="ABC_tran"/>
    <property type="match status" value="1"/>
</dbReference>